<protein>
    <submittedName>
        <fullName evidence="1">Uncharacterized protein</fullName>
    </submittedName>
</protein>
<dbReference type="InterPro" id="IPR035959">
    <property type="entry name" value="RutC-like_sf"/>
</dbReference>
<sequence length="213" mass="22842">MTNNNTSSNSNIISNRGGAIIPNLLLAASAKTNTNINIENNEVPGIHLPPPDDPVGLQLYKKVLYCPNTNILRTSLHIGTDDYNQKVNGIVVGSNDNDDIIRHENDGILVISSKDAHNHARNSGLRLLSSIHHYLNGDLSRVEQVLNLTGIVNVVGQHANAVPVPYGSIIDGCSQVFAEAFGSERGIGTRVCYGGSIGSTVACYVELRIRPPL</sequence>
<keyword evidence="2" id="KW-1185">Reference proteome</keyword>
<organism evidence="1 2">
    <name type="scientific">Fragilariopsis cylindrus CCMP1102</name>
    <dbReference type="NCBI Taxonomy" id="635003"/>
    <lineage>
        <taxon>Eukaryota</taxon>
        <taxon>Sar</taxon>
        <taxon>Stramenopiles</taxon>
        <taxon>Ochrophyta</taxon>
        <taxon>Bacillariophyta</taxon>
        <taxon>Bacillariophyceae</taxon>
        <taxon>Bacillariophycidae</taxon>
        <taxon>Bacillariales</taxon>
        <taxon>Bacillariaceae</taxon>
        <taxon>Fragilariopsis</taxon>
    </lineage>
</organism>
<dbReference type="AlphaFoldDB" id="A0A1E7FYU6"/>
<accession>A0A1E7FYU6</accession>
<dbReference type="KEGG" id="fcy:FRACYDRAFT_233467"/>
<dbReference type="Proteomes" id="UP000095751">
    <property type="component" value="Unassembled WGS sequence"/>
</dbReference>
<dbReference type="EMBL" id="KV784353">
    <property type="protein sequence ID" value="OEU23294.1"/>
    <property type="molecule type" value="Genomic_DNA"/>
</dbReference>
<evidence type="ECO:0000313" key="2">
    <source>
        <dbReference type="Proteomes" id="UP000095751"/>
    </source>
</evidence>
<dbReference type="InParanoid" id="A0A1E7FYU6"/>
<name>A0A1E7FYU6_9STRA</name>
<dbReference type="SUPFAM" id="SSF55298">
    <property type="entry name" value="YjgF-like"/>
    <property type="match status" value="1"/>
</dbReference>
<reference evidence="1 2" key="1">
    <citation type="submission" date="2016-09" db="EMBL/GenBank/DDBJ databases">
        <title>Extensive genetic diversity and differential bi-allelic expression allows diatom success in the polar Southern Ocean.</title>
        <authorList>
            <consortium name="DOE Joint Genome Institute"/>
            <person name="Mock T."/>
            <person name="Otillar R.P."/>
            <person name="Strauss J."/>
            <person name="Dupont C."/>
            <person name="Frickenhaus S."/>
            <person name="Maumus F."/>
            <person name="Mcmullan M."/>
            <person name="Sanges R."/>
            <person name="Schmutz J."/>
            <person name="Toseland A."/>
            <person name="Valas R."/>
            <person name="Veluchamy A."/>
            <person name="Ward B.J."/>
            <person name="Allen A."/>
            <person name="Barry K."/>
            <person name="Falciatore A."/>
            <person name="Ferrante M."/>
            <person name="Fortunato A.E."/>
            <person name="Gloeckner G."/>
            <person name="Gruber A."/>
            <person name="Hipkin R."/>
            <person name="Janech M."/>
            <person name="Kroth P."/>
            <person name="Leese F."/>
            <person name="Lindquist E."/>
            <person name="Lyon B.R."/>
            <person name="Martin J."/>
            <person name="Mayer C."/>
            <person name="Parker M."/>
            <person name="Quesneville H."/>
            <person name="Raymond J."/>
            <person name="Uhlig C."/>
            <person name="Valentin K.U."/>
            <person name="Worden A.Z."/>
            <person name="Armbrust E.V."/>
            <person name="Bowler C."/>
            <person name="Green B."/>
            <person name="Moulton V."/>
            <person name="Van Oosterhout C."/>
            <person name="Grigoriev I."/>
        </authorList>
    </citation>
    <scope>NUCLEOTIDE SEQUENCE [LARGE SCALE GENOMIC DNA]</scope>
    <source>
        <strain evidence="1 2">CCMP1102</strain>
    </source>
</reference>
<evidence type="ECO:0000313" key="1">
    <source>
        <dbReference type="EMBL" id="OEU23294.1"/>
    </source>
</evidence>
<dbReference type="Gene3D" id="3.30.1330.40">
    <property type="entry name" value="RutC-like"/>
    <property type="match status" value="1"/>
</dbReference>
<proteinExistence type="predicted"/>
<dbReference type="OrthoDB" id="203010at2759"/>
<gene>
    <name evidence="1" type="ORF">FRACYDRAFT_233467</name>
</gene>